<dbReference type="STRING" id="1230383.M5EA90"/>
<dbReference type="Gene3D" id="3.40.430.10">
    <property type="entry name" value="Dihydrofolate Reductase, subunit A"/>
    <property type="match status" value="1"/>
</dbReference>
<dbReference type="AlphaFoldDB" id="M5EA90"/>
<comment type="catalytic activity">
    <reaction evidence="11">
        <text>2,5-diamino-6-(1-D-ribitylamino)pyrimidin-4(3H)-one 5'-phosphate + NAD(+) = 2,5-diamino-6-(1-D-ribosylamino)pyrimidin-4(3H)-one 5'-phosphate + NADH + H(+)</text>
        <dbReference type="Rhea" id="RHEA:27274"/>
        <dbReference type="ChEBI" id="CHEBI:15378"/>
        <dbReference type="ChEBI" id="CHEBI:57540"/>
        <dbReference type="ChEBI" id="CHEBI:57945"/>
        <dbReference type="ChEBI" id="CHEBI:58890"/>
        <dbReference type="ChEBI" id="CHEBI:59545"/>
        <dbReference type="EC" id="1.1.1.302"/>
    </reaction>
</comment>
<evidence type="ECO:0000256" key="7">
    <source>
        <dbReference type="ARBA" id="ARBA00022857"/>
    </source>
</evidence>
<evidence type="ECO:0000256" key="9">
    <source>
        <dbReference type="ARBA" id="ARBA00030073"/>
    </source>
</evidence>
<keyword evidence="7" id="KW-0521">NADP</keyword>
<evidence type="ECO:0000256" key="3">
    <source>
        <dbReference type="ARBA" id="ARBA00009723"/>
    </source>
</evidence>
<comment type="catalytic activity">
    <reaction evidence="12">
        <text>2,5-diamino-6-(1-D-ribitylamino)pyrimidin-4(3H)-one 5'-phosphate + NADP(+) = 2,5-diamino-6-(1-D-ribosylamino)pyrimidin-4(3H)-one 5'-phosphate + NADPH + H(+)</text>
        <dbReference type="Rhea" id="RHEA:27278"/>
        <dbReference type="ChEBI" id="CHEBI:15378"/>
        <dbReference type="ChEBI" id="CHEBI:57783"/>
        <dbReference type="ChEBI" id="CHEBI:58349"/>
        <dbReference type="ChEBI" id="CHEBI:58890"/>
        <dbReference type="ChEBI" id="CHEBI:59545"/>
        <dbReference type="EC" id="1.1.1.302"/>
    </reaction>
</comment>
<dbReference type="VEuPathDB" id="FungiDB:MSYG_2992"/>
<proteinExistence type="inferred from homology"/>
<dbReference type="HOGENOM" id="CLU_036590_6_0_1"/>
<dbReference type="EMBL" id="LT671824">
    <property type="protein sequence ID" value="SHO78645.1"/>
    <property type="molecule type" value="Genomic_DNA"/>
</dbReference>
<dbReference type="GO" id="GO:0009231">
    <property type="term" value="P:riboflavin biosynthetic process"/>
    <property type="evidence" value="ECO:0007669"/>
    <property type="project" value="UniProtKB-KW"/>
</dbReference>
<dbReference type="SUPFAM" id="SSF53597">
    <property type="entry name" value="Dihydrofolate reductase-like"/>
    <property type="match status" value="1"/>
</dbReference>
<dbReference type="PANTHER" id="PTHR38011:SF7">
    <property type="entry name" value="2,5-DIAMINO-6-RIBOSYLAMINO-4(3H)-PYRIMIDINONE 5'-PHOSPHATE REDUCTASE"/>
    <property type="match status" value="1"/>
</dbReference>
<dbReference type="OrthoDB" id="5432at2759"/>
<comment type="similarity">
    <text evidence="3">Belongs to the HTP reductase family.</text>
</comment>
<accession>M5EA90</accession>
<dbReference type="InterPro" id="IPR024072">
    <property type="entry name" value="DHFR-like_dom_sf"/>
</dbReference>
<evidence type="ECO:0000256" key="6">
    <source>
        <dbReference type="ARBA" id="ARBA00022619"/>
    </source>
</evidence>
<comment type="pathway">
    <text evidence="2">Cofactor biosynthesis; riboflavin biosynthesis.</text>
</comment>
<evidence type="ECO:0000313" key="13">
    <source>
        <dbReference type="EMBL" id="SHO78645.1"/>
    </source>
</evidence>
<name>M5EA90_MALS4</name>
<dbReference type="RefSeq" id="XP_018740611.1">
    <property type="nucleotide sequence ID" value="XM_018883897.1"/>
</dbReference>
<dbReference type="GO" id="GO:0008703">
    <property type="term" value="F:5-amino-6-(5-phosphoribosylamino)uracil reductase activity"/>
    <property type="evidence" value="ECO:0007669"/>
    <property type="project" value="InterPro"/>
</dbReference>
<dbReference type="EC" id="1.1.1.302" evidence="4"/>
<dbReference type="OMA" id="ERWNCIE"/>
<dbReference type="KEGG" id="msym:MSY001_2063"/>
<comment type="function">
    <text evidence="1">Catalyzes an early step in riboflavin biosynthesis, the NADPH-dependent reduction of the ribose side chain of 2,5-diamino-6-ribosylamino-4(3H)-pyrimidinone 5'-phosphate, yielding 2,5-diamino-6-ribitylamino-4(3H)-pyrimidinone 5'-phosphate.</text>
</comment>
<evidence type="ECO:0000256" key="2">
    <source>
        <dbReference type="ARBA" id="ARBA00005104"/>
    </source>
</evidence>
<dbReference type="Pfam" id="PF01872">
    <property type="entry name" value="RibD_C"/>
    <property type="match status" value="1"/>
</dbReference>
<dbReference type="InterPro" id="IPR002734">
    <property type="entry name" value="RibDG_C"/>
</dbReference>
<evidence type="ECO:0000313" key="14">
    <source>
        <dbReference type="Proteomes" id="UP000186303"/>
    </source>
</evidence>
<keyword evidence="8" id="KW-0560">Oxidoreductase</keyword>
<evidence type="ECO:0000256" key="1">
    <source>
        <dbReference type="ARBA" id="ARBA00003555"/>
    </source>
</evidence>
<keyword evidence="6" id="KW-0686">Riboflavin biosynthesis</keyword>
<keyword evidence="14" id="KW-1185">Reference proteome</keyword>
<dbReference type="Proteomes" id="UP000186303">
    <property type="component" value="Chromosome 4"/>
</dbReference>
<reference evidence="14" key="1">
    <citation type="journal article" date="2017" name="Nucleic Acids Res.">
        <title>Proteogenomics produces comprehensive and highly accurate protein-coding gene annotation in a complete genome assembly of Malassezia sympodialis.</title>
        <authorList>
            <person name="Zhu Y."/>
            <person name="Engstroem P.G."/>
            <person name="Tellgren-Roth C."/>
            <person name="Baudo C.D."/>
            <person name="Kennell J.C."/>
            <person name="Sun S."/>
            <person name="Billmyre R.B."/>
            <person name="Schroeder M.S."/>
            <person name="Andersson A."/>
            <person name="Holm T."/>
            <person name="Sigurgeirsson B."/>
            <person name="Wu G."/>
            <person name="Sankaranarayanan S.R."/>
            <person name="Siddharthan R."/>
            <person name="Sanyal K."/>
            <person name="Lundeberg J."/>
            <person name="Nystedt B."/>
            <person name="Boekhout T."/>
            <person name="Dawson T.L. Jr."/>
            <person name="Heitman J."/>
            <person name="Scheynius A."/>
            <person name="Lehtioe J."/>
        </authorList>
    </citation>
    <scope>NUCLEOTIDE SEQUENCE [LARGE SCALE GENOMIC DNA]</scope>
    <source>
        <strain evidence="14">ATCC 42132</strain>
    </source>
</reference>
<evidence type="ECO:0000256" key="12">
    <source>
        <dbReference type="ARBA" id="ARBA00049020"/>
    </source>
</evidence>
<evidence type="ECO:0000256" key="10">
    <source>
        <dbReference type="ARBA" id="ARBA00031630"/>
    </source>
</evidence>
<dbReference type="InterPro" id="IPR050765">
    <property type="entry name" value="Riboflavin_Biosynth_HTPR"/>
</dbReference>
<evidence type="ECO:0000256" key="4">
    <source>
        <dbReference type="ARBA" id="ARBA00012851"/>
    </source>
</evidence>
<protein>
    <recommendedName>
        <fullName evidence="5">2,5-diamino-6-ribosylamino-4(3H)-pyrimidinone 5'-phosphate reductase</fullName>
        <ecNumber evidence="4">1.1.1.302</ecNumber>
    </recommendedName>
    <alternativeName>
        <fullName evidence="10">2,5-diamino-6-(5-phospho-D-ribosylamino)pyrimidin-4(3H)-one reductase</fullName>
    </alternativeName>
    <alternativeName>
        <fullName evidence="9">2,5-diamino-6-ribitylamino-4(3H)-pyrimidinone 5'-phosphate synthase</fullName>
    </alternativeName>
</protein>
<sequence>MDAFLAAHAPNARVDGRPWITLTFAQSRDGKIAGAQKQPLRLSGPTSMQMTHKLRAAHDAILVGIGTILMDNPRLNVRLDGYQGPSPRPVVLDSYLRTPPSCRLLQVARPLRPLLIAAEPRADEADAWNARRHALEAAGAHIRTVPRHGTTLAWDAILKVLASEGVHALMVEGGSGVIDSLLQSRVVPDVVIVTVSPLVVGELGYGYTTRLSDQSAWQSVQTLALEPDTIVAWKYQP</sequence>
<organism evidence="13 14">
    <name type="scientific">Malassezia sympodialis (strain ATCC 42132)</name>
    <name type="common">Atopic eczema-associated yeast</name>
    <dbReference type="NCBI Taxonomy" id="1230383"/>
    <lineage>
        <taxon>Eukaryota</taxon>
        <taxon>Fungi</taxon>
        <taxon>Dikarya</taxon>
        <taxon>Basidiomycota</taxon>
        <taxon>Ustilaginomycotina</taxon>
        <taxon>Malasseziomycetes</taxon>
        <taxon>Malasseziales</taxon>
        <taxon>Malasseziaceae</taxon>
        <taxon>Malassezia</taxon>
    </lineage>
</organism>
<evidence type="ECO:0000256" key="11">
    <source>
        <dbReference type="ARBA" id="ARBA00047550"/>
    </source>
</evidence>
<evidence type="ECO:0000256" key="5">
    <source>
        <dbReference type="ARBA" id="ARBA00015035"/>
    </source>
</evidence>
<dbReference type="PANTHER" id="PTHR38011">
    <property type="entry name" value="DIHYDROFOLATE REDUCTASE FAMILY PROTEIN (AFU_ORTHOLOGUE AFUA_8G06820)"/>
    <property type="match status" value="1"/>
</dbReference>
<gene>
    <name evidence="13" type="ORF">MSYG_2992</name>
</gene>
<evidence type="ECO:0000256" key="8">
    <source>
        <dbReference type="ARBA" id="ARBA00023002"/>
    </source>
</evidence>